<feature type="chain" id="PRO_5002184546" evidence="2">
    <location>
        <begin position="20"/>
        <end position="1043"/>
    </location>
</feature>
<feature type="domain" description="PAS" evidence="3">
    <location>
        <begin position="488"/>
        <end position="543"/>
    </location>
</feature>
<dbReference type="InterPro" id="IPR000160">
    <property type="entry name" value="GGDEF_dom"/>
</dbReference>
<dbReference type="InterPro" id="IPR001633">
    <property type="entry name" value="EAL_dom"/>
</dbReference>
<dbReference type="PROSITE" id="PS50883">
    <property type="entry name" value="EAL"/>
    <property type="match status" value="1"/>
</dbReference>
<dbReference type="GO" id="GO:0003824">
    <property type="term" value="F:catalytic activity"/>
    <property type="evidence" value="ECO:0007669"/>
    <property type="project" value="UniProtKB-ARBA"/>
</dbReference>
<evidence type="ECO:0000259" key="5">
    <source>
        <dbReference type="PROSITE" id="PS50883"/>
    </source>
</evidence>
<evidence type="ECO:0000256" key="2">
    <source>
        <dbReference type="SAM" id="SignalP"/>
    </source>
</evidence>
<dbReference type="CDD" id="cd01948">
    <property type="entry name" value="EAL"/>
    <property type="match status" value="1"/>
</dbReference>
<dbReference type="SMART" id="SM00091">
    <property type="entry name" value="PAS"/>
    <property type="match status" value="1"/>
</dbReference>
<dbReference type="SMART" id="SM00267">
    <property type="entry name" value="GGDEF"/>
    <property type="match status" value="1"/>
</dbReference>
<evidence type="ECO:0000259" key="3">
    <source>
        <dbReference type="PROSITE" id="PS50112"/>
    </source>
</evidence>
<dbReference type="Gene3D" id="3.30.450.20">
    <property type="entry name" value="PAS domain"/>
    <property type="match status" value="2"/>
</dbReference>
<keyword evidence="8" id="KW-1185">Reference proteome</keyword>
<dbReference type="InterPro" id="IPR029787">
    <property type="entry name" value="Nucleotide_cyclase"/>
</dbReference>
<dbReference type="PANTHER" id="PTHR44757:SF4">
    <property type="entry name" value="DIGUANYLATE CYCLASE DGCE-RELATED"/>
    <property type="match status" value="1"/>
</dbReference>
<accession>A0A0C5WPJ1</accession>
<dbReference type="SMART" id="SM00052">
    <property type="entry name" value="EAL"/>
    <property type="match status" value="1"/>
</dbReference>
<dbReference type="Pfam" id="PF00563">
    <property type="entry name" value="EAL"/>
    <property type="match status" value="1"/>
</dbReference>
<evidence type="ECO:0000313" key="8">
    <source>
        <dbReference type="Proteomes" id="UP000032303"/>
    </source>
</evidence>
<evidence type="ECO:0000313" key="7">
    <source>
        <dbReference type="EMBL" id="AJR06989.1"/>
    </source>
</evidence>
<dbReference type="OrthoDB" id="9816034at2"/>
<dbReference type="Pfam" id="PF00990">
    <property type="entry name" value="GGDEF"/>
    <property type="match status" value="1"/>
</dbReference>
<organism evidence="7 8">
    <name type="scientific">Photobacterium gaetbulicola Gung47</name>
    <dbReference type="NCBI Taxonomy" id="658445"/>
    <lineage>
        <taxon>Bacteria</taxon>
        <taxon>Pseudomonadati</taxon>
        <taxon>Pseudomonadota</taxon>
        <taxon>Gammaproteobacteria</taxon>
        <taxon>Vibrionales</taxon>
        <taxon>Vibrionaceae</taxon>
        <taxon>Photobacterium</taxon>
    </lineage>
</organism>
<dbReference type="KEGG" id="pgb:H744_2c0236"/>
<feature type="domain" description="GGDEF" evidence="6">
    <location>
        <begin position="641"/>
        <end position="774"/>
    </location>
</feature>
<dbReference type="FunFam" id="3.30.70.270:FF:000001">
    <property type="entry name" value="Diguanylate cyclase domain protein"/>
    <property type="match status" value="1"/>
</dbReference>
<comment type="cofactor">
    <cofactor evidence="1">
        <name>Mg(2+)</name>
        <dbReference type="ChEBI" id="CHEBI:18420"/>
    </cofactor>
</comment>
<name>A0A0C5WPJ1_9GAMM</name>
<dbReference type="Pfam" id="PF13426">
    <property type="entry name" value="PAS_9"/>
    <property type="match status" value="1"/>
</dbReference>
<evidence type="ECO:0000256" key="1">
    <source>
        <dbReference type="ARBA" id="ARBA00001946"/>
    </source>
</evidence>
<dbReference type="STRING" id="658445.H744_2c0236"/>
<dbReference type="Gene3D" id="3.40.50.2300">
    <property type="match status" value="2"/>
</dbReference>
<dbReference type="CDD" id="cd01949">
    <property type="entry name" value="GGDEF"/>
    <property type="match status" value="1"/>
</dbReference>
<dbReference type="InterPro" id="IPR043128">
    <property type="entry name" value="Rev_trsase/Diguanyl_cyclase"/>
</dbReference>
<dbReference type="HOGENOM" id="CLU_000445_32_1_6"/>
<dbReference type="PATRIC" id="fig|658445.3.peg.2137"/>
<dbReference type="Proteomes" id="UP000032303">
    <property type="component" value="Chromosome 2"/>
</dbReference>
<dbReference type="AlphaFoldDB" id="A0A0C5WPJ1"/>
<keyword evidence="2" id="KW-0732">Signal</keyword>
<protein>
    <submittedName>
        <fullName evidence="7">Hipothetical sensory box/GGDEF family protein</fullName>
    </submittedName>
</protein>
<dbReference type="InterPro" id="IPR000014">
    <property type="entry name" value="PAS"/>
</dbReference>
<dbReference type="EMBL" id="CP005974">
    <property type="protein sequence ID" value="AJR06989.1"/>
    <property type="molecule type" value="Genomic_DNA"/>
</dbReference>
<dbReference type="InterPro" id="IPR035919">
    <property type="entry name" value="EAL_sf"/>
</dbReference>
<dbReference type="Gene3D" id="3.30.70.270">
    <property type="match status" value="1"/>
</dbReference>
<dbReference type="CDD" id="cd00130">
    <property type="entry name" value="PAS"/>
    <property type="match status" value="1"/>
</dbReference>
<dbReference type="InterPro" id="IPR000700">
    <property type="entry name" value="PAS-assoc_C"/>
</dbReference>
<dbReference type="PANTHER" id="PTHR44757">
    <property type="entry name" value="DIGUANYLATE CYCLASE DGCP"/>
    <property type="match status" value="1"/>
</dbReference>
<dbReference type="SUPFAM" id="SSF55073">
    <property type="entry name" value="Nucleotide cyclase"/>
    <property type="match status" value="1"/>
</dbReference>
<dbReference type="NCBIfam" id="TIGR00229">
    <property type="entry name" value="sensory_box"/>
    <property type="match status" value="2"/>
</dbReference>
<feature type="domain" description="EAL" evidence="5">
    <location>
        <begin position="785"/>
        <end position="1040"/>
    </location>
</feature>
<evidence type="ECO:0000259" key="4">
    <source>
        <dbReference type="PROSITE" id="PS50113"/>
    </source>
</evidence>
<dbReference type="NCBIfam" id="TIGR00254">
    <property type="entry name" value="GGDEF"/>
    <property type="match status" value="1"/>
</dbReference>
<dbReference type="SUPFAM" id="SSF141868">
    <property type="entry name" value="EAL domain-like"/>
    <property type="match status" value="1"/>
</dbReference>
<gene>
    <name evidence="7" type="ORF">H744_2c0236</name>
</gene>
<dbReference type="SUPFAM" id="SSF55785">
    <property type="entry name" value="PYP-like sensor domain (PAS domain)"/>
    <property type="match status" value="2"/>
</dbReference>
<evidence type="ECO:0000259" key="6">
    <source>
        <dbReference type="PROSITE" id="PS50887"/>
    </source>
</evidence>
<proteinExistence type="predicted"/>
<reference evidence="7 8" key="1">
    <citation type="submission" date="2013-05" db="EMBL/GenBank/DDBJ databases">
        <title>Complete genome sequence of the lipase-producing bacterium Photobacterium gaetbulicola Gung47.</title>
        <authorList>
            <person name="Kim Y.-O."/>
        </authorList>
    </citation>
    <scope>NUCLEOTIDE SEQUENCE [LARGE SCALE GENOMIC DNA]</scope>
    <source>
        <strain evidence="7 8">Gung47</strain>
    </source>
</reference>
<sequence length="1043" mass="117887">MRLIALLFLFSWLPLKASAYDTLVVHSYHKGMRWTDGIQAGLESVASAQGVSLHVNYMDSKRYQSPAYLKELLDIYRTKLLREEYRAIVVTDDNALWLINQLSNEVGKTPVILAGINDYHPDKHSRLKNVIGILDQTDAAANINLALSVQPDLQTMYVLADKTVTGRVLWKGISDFLADNFLNLEVVRVQEGSFDSVLAASEALPARSAILFLSYFQDSRGNYMDSGDFLDRLTARASAPVYASYKYMLEHGVTGGVMIGGYDKGRQIGAMLVKLLDGKITRFPTFIRSNGKEIFDFSEVVRWGLEIDNNETLIINQPQSWFHRYQNEIRVLTVALTVMGGVIALLVMMIRRLRKGEQRLQQSRALFEGVFDQSFQFIGIFDRSGMLVSGNLALHELVGRAVVKYDRPLWRWFCWSPEAALKLSRAVTQARSQPVRMEIDIQSHEDGSRMLDIVIKRMPADESGEVQLLLEARDVTARHQMEEKLREREASYRLLYEQQPVMLLTVDRQSRIQSVNQFAADLLGYSKRDLLGHKIASFYDGDEPVPQCYISSALDSAGHRVWRRQLRYCCADGRTVWIRETIRQAQNRQLLVVGEDISSTRELEEQLAYQACHDYLTDLYNRNHFEQSLEKALAEARERQAQHAMLYIDLDQFKIINDTAGHEAGDEALKQVALMLQEITPARAVLARLGGDEFAVILTDCQLAEAVAFGREILQLLEASEFYWQTARFSFSASIGLRMIDETAGSTQQVHAQADTACYAAKDEGRNRLHVYHPDDEELRRRELEMECVSLLRRALSEQRLELYAQPIAPLCSSSQGHHYEILVRIRNDDGEMISPGLFMPAAERYNLAHRIDRYVACAVIDWLEANPGAVDALDMCAVNLSGQSIGDRDFVHFLQDKIRHSSIPAHKLCLEITETAAIGNMSEAIRSFTLLKELGCRISLDDFGSGLSSFGYLKRMPVDIIKIDGMFVRDIADDEVDFAMVKAINELAKKMGKQTVAEFVENEAILAKLGELGVDYAQGYLFGRPQPLPQLVAELSPSEEVV</sequence>
<dbReference type="PROSITE" id="PS50113">
    <property type="entry name" value="PAC"/>
    <property type="match status" value="1"/>
</dbReference>
<feature type="signal peptide" evidence="2">
    <location>
        <begin position="1"/>
        <end position="19"/>
    </location>
</feature>
<dbReference type="InterPro" id="IPR052155">
    <property type="entry name" value="Biofilm_reg_signaling"/>
</dbReference>
<dbReference type="PROSITE" id="PS50887">
    <property type="entry name" value="GGDEF"/>
    <property type="match status" value="1"/>
</dbReference>
<dbReference type="PROSITE" id="PS50112">
    <property type="entry name" value="PAS"/>
    <property type="match status" value="1"/>
</dbReference>
<dbReference type="InterPro" id="IPR035965">
    <property type="entry name" value="PAS-like_dom_sf"/>
</dbReference>
<dbReference type="Gene3D" id="3.20.20.450">
    <property type="entry name" value="EAL domain"/>
    <property type="match status" value="1"/>
</dbReference>
<feature type="domain" description="PAC" evidence="4">
    <location>
        <begin position="435"/>
        <end position="487"/>
    </location>
</feature>